<feature type="domain" description="Carbohydrate kinase FGGY C-terminal" evidence="12">
    <location>
        <begin position="265"/>
        <end position="451"/>
    </location>
</feature>
<proteinExistence type="inferred from homology"/>
<evidence type="ECO:0000256" key="3">
    <source>
        <dbReference type="ARBA" id="ARBA00012099"/>
    </source>
</evidence>
<evidence type="ECO:0000256" key="5">
    <source>
        <dbReference type="ARBA" id="ARBA00022741"/>
    </source>
</evidence>
<dbReference type="PIRSF" id="PIRSF000538">
    <property type="entry name" value="GlpK"/>
    <property type="match status" value="1"/>
</dbReference>
<evidence type="ECO:0000259" key="12">
    <source>
        <dbReference type="Pfam" id="PF02782"/>
    </source>
</evidence>
<dbReference type="Gene3D" id="3.30.420.40">
    <property type="match status" value="2"/>
</dbReference>
<dbReference type="EC" id="2.7.1.30" evidence="3"/>
<dbReference type="EMBL" id="JTDV01000001">
    <property type="protein sequence ID" value="KJD34332.1"/>
    <property type="molecule type" value="Genomic_DNA"/>
</dbReference>
<dbReference type="GO" id="GO:0005524">
    <property type="term" value="F:ATP binding"/>
    <property type="evidence" value="ECO:0007669"/>
    <property type="project" value="UniProtKB-KW"/>
</dbReference>
<comment type="caution">
    <text evidence="13">The sequence shown here is derived from an EMBL/GenBank/DDBJ whole genome shotgun (WGS) entry which is preliminary data.</text>
</comment>
<dbReference type="GO" id="GO:0004370">
    <property type="term" value="F:glycerol kinase activity"/>
    <property type="evidence" value="ECO:0007669"/>
    <property type="project" value="UniProtKB-EC"/>
</dbReference>
<dbReference type="GO" id="GO:0005829">
    <property type="term" value="C:cytosol"/>
    <property type="evidence" value="ECO:0007669"/>
    <property type="project" value="TreeGrafter"/>
</dbReference>
<evidence type="ECO:0000256" key="8">
    <source>
        <dbReference type="ARBA" id="ARBA00022840"/>
    </source>
</evidence>
<evidence type="ECO:0000313" key="13">
    <source>
        <dbReference type="EMBL" id="KJD34332.1"/>
    </source>
</evidence>
<gene>
    <name evidence="13" type="ORF">PK35_00475</name>
</gene>
<dbReference type="STRING" id="1382798.PK35_00475"/>
<feature type="domain" description="Carbohydrate kinase FGGY N-terminal" evidence="11">
    <location>
        <begin position="5"/>
        <end position="255"/>
    </location>
</feature>
<dbReference type="Pfam" id="PF00370">
    <property type="entry name" value="FGGY_N"/>
    <property type="match status" value="1"/>
</dbReference>
<dbReference type="Pfam" id="PF02782">
    <property type="entry name" value="FGGY_C"/>
    <property type="match status" value="1"/>
</dbReference>
<dbReference type="InterPro" id="IPR000577">
    <property type="entry name" value="Carb_kinase_FGGY"/>
</dbReference>
<dbReference type="InterPro" id="IPR043129">
    <property type="entry name" value="ATPase_NBD"/>
</dbReference>
<dbReference type="PANTHER" id="PTHR10196">
    <property type="entry name" value="SUGAR KINASE"/>
    <property type="match status" value="1"/>
</dbReference>
<dbReference type="InterPro" id="IPR018483">
    <property type="entry name" value="Carb_kinase_FGGY_CS"/>
</dbReference>
<dbReference type="InterPro" id="IPR018484">
    <property type="entry name" value="FGGY_N"/>
</dbReference>
<protein>
    <recommendedName>
        <fullName evidence="3">glycerol kinase</fullName>
        <ecNumber evidence="3">2.7.1.30</ecNumber>
    </recommendedName>
    <alternativeName>
        <fullName evidence="9">ATP:glycerol 3-phosphotransferase</fullName>
    </alternativeName>
</protein>
<comment type="pathway">
    <text evidence="1">Polyol metabolism; glycerol degradation via glycerol kinase pathway; sn-glycerol 3-phosphate from glycerol: step 1/1.</text>
</comment>
<keyword evidence="4 10" id="KW-0808">Transferase</keyword>
<dbReference type="GO" id="GO:0019563">
    <property type="term" value="P:glycerol catabolic process"/>
    <property type="evidence" value="ECO:0007669"/>
    <property type="project" value="TreeGrafter"/>
</dbReference>
<organism evidence="13 14">
    <name type="scientific">Neotamlana nanhaiensis</name>
    <dbReference type="NCBI Taxonomy" id="1382798"/>
    <lineage>
        <taxon>Bacteria</taxon>
        <taxon>Pseudomonadati</taxon>
        <taxon>Bacteroidota</taxon>
        <taxon>Flavobacteriia</taxon>
        <taxon>Flavobacteriales</taxon>
        <taxon>Flavobacteriaceae</taxon>
        <taxon>Neotamlana</taxon>
    </lineage>
</organism>
<evidence type="ECO:0000256" key="4">
    <source>
        <dbReference type="ARBA" id="ARBA00022679"/>
    </source>
</evidence>
<reference evidence="13 14" key="1">
    <citation type="journal article" date="2015" name="Antonie Van Leeuwenhoek">
        <title>Tamlana nanhaiensis sp. nov., isolated from surface seawater collected from the South China Sea.</title>
        <authorList>
            <person name="Liu X."/>
            <person name="Lai Q."/>
            <person name="Du Y."/>
            <person name="Li G."/>
            <person name="Sun F."/>
            <person name="Shao Z."/>
        </authorList>
    </citation>
    <scope>NUCLEOTIDE SEQUENCE [LARGE SCALE GENOMIC DNA]</scope>
    <source>
        <strain evidence="13 14">FHC16</strain>
    </source>
</reference>
<evidence type="ECO:0000256" key="2">
    <source>
        <dbReference type="ARBA" id="ARBA00009156"/>
    </source>
</evidence>
<dbReference type="RefSeq" id="WP_044624714.1">
    <property type="nucleotide sequence ID" value="NZ_JTDV01000001.1"/>
</dbReference>
<evidence type="ECO:0000256" key="6">
    <source>
        <dbReference type="ARBA" id="ARBA00022777"/>
    </source>
</evidence>
<dbReference type="NCBIfam" id="NF000756">
    <property type="entry name" value="PRK00047.1"/>
    <property type="match status" value="1"/>
</dbReference>
<keyword evidence="14" id="KW-1185">Reference proteome</keyword>
<comment type="similarity">
    <text evidence="2 10">Belongs to the FGGY kinase family.</text>
</comment>
<keyword evidence="7" id="KW-0319">Glycerol metabolism</keyword>
<dbReference type="PROSITE" id="PS00933">
    <property type="entry name" value="FGGY_KINASES_1"/>
    <property type="match status" value="1"/>
</dbReference>
<dbReference type="CDD" id="cd07769">
    <property type="entry name" value="ASKHA_NBD_FGGY_GK"/>
    <property type="match status" value="1"/>
</dbReference>
<evidence type="ECO:0000259" key="11">
    <source>
        <dbReference type="Pfam" id="PF00370"/>
    </source>
</evidence>
<keyword evidence="8" id="KW-0067">ATP-binding</keyword>
<dbReference type="PROSITE" id="PS00445">
    <property type="entry name" value="FGGY_KINASES_2"/>
    <property type="match status" value="1"/>
</dbReference>
<keyword evidence="5" id="KW-0547">Nucleotide-binding</keyword>
<sequence length="499" mass="55388">MSNSYILSIDQGTSGTKAIIFDTQGKVVIKTTTPLKSYYPQPSFVEQNPEEIYQSVINAVKACIAKFSEEFPNELDNIKACGISNQRETFVVWDKAGNALCDAVVWQCKRSNAICERLKAENLETKINQVTGLTIDPYFSATKMMWLNENNSEITSAIASGKAYFGTVDTWLLYKLTNGESYKTDHTNASRTLFYNIYDLEWDKCLLKTFNLEQLNLPEVMFSSDNFGASTFQGTFSKPLPISGMIGDSQAAFFGESCFASGMAKATLGTGSSILWNTEKLDQQTENGMLTTIGWSANGEVNYALEGVIVSCGSTLEWLKNQLNIFTSHDEIEAMATRLETNEDVYLIPAFSGMGAPYWQEEWKASIHGLTFGTKKEHLVRAALESIAFQIKDVVSSIEKETNSNLKELKVNGGITANGFLMQFLSDLLNTPITNMGITDVSSWGAALMAGLGVGVWQDFNDLPKPSEDVIKNYVPNSENVMVKTVYNQWLKLLNDKKF</sequence>
<dbReference type="FunFam" id="3.30.420.40:FF:000086">
    <property type="entry name" value="Glycerol kinase"/>
    <property type="match status" value="1"/>
</dbReference>
<dbReference type="SUPFAM" id="SSF53067">
    <property type="entry name" value="Actin-like ATPase domain"/>
    <property type="match status" value="2"/>
</dbReference>
<evidence type="ECO:0000256" key="7">
    <source>
        <dbReference type="ARBA" id="ARBA00022798"/>
    </source>
</evidence>
<dbReference type="InterPro" id="IPR018485">
    <property type="entry name" value="FGGY_C"/>
</dbReference>
<evidence type="ECO:0000256" key="10">
    <source>
        <dbReference type="RuleBase" id="RU003733"/>
    </source>
</evidence>
<accession>A0A0D7W980</accession>
<dbReference type="Proteomes" id="UP000032361">
    <property type="component" value="Unassembled WGS sequence"/>
</dbReference>
<dbReference type="PANTHER" id="PTHR10196:SF69">
    <property type="entry name" value="GLYCEROL KINASE"/>
    <property type="match status" value="1"/>
</dbReference>
<name>A0A0D7W980_9FLAO</name>
<evidence type="ECO:0000256" key="9">
    <source>
        <dbReference type="ARBA" id="ARBA00043149"/>
    </source>
</evidence>
<dbReference type="AlphaFoldDB" id="A0A0D7W980"/>
<dbReference type="OrthoDB" id="9805576at2"/>
<dbReference type="PATRIC" id="fig|1382798.3.peg.98"/>
<keyword evidence="6 10" id="KW-0418">Kinase</keyword>
<evidence type="ECO:0000256" key="1">
    <source>
        <dbReference type="ARBA" id="ARBA00005190"/>
    </source>
</evidence>
<evidence type="ECO:0000313" key="14">
    <source>
        <dbReference type="Proteomes" id="UP000032361"/>
    </source>
</evidence>